<keyword evidence="2" id="KW-1185">Reference proteome</keyword>
<evidence type="ECO:0000313" key="2">
    <source>
        <dbReference type="Proteomes" id="UP001153331"/>
    </source>
</evidence>
<evidence type="ECO:0000313" key="1">
    <source>
        <dbReference type="EMBL" id="KAJ8114926.1"/>
    </source>
</evidence>
<dbReference type="Proteomes" id="UP001153331">
    <property type="component" value="Unassembled WGS sequence"/>
</dbReference>
<accession>A0ACC2IIF4</accession>
<name>A0ACC2IIF4_9PLEO</name>
<proteinExistence type="predicted"/>
<gene>
    <name evidence="1" type="ORF">OPT61_g3317</name>
</gene>
<dbReference type="EMBL" id="JAPHNI010000167">
    <property type="protein sequence ID" value="KAJ8114926.1"/>
    <property type="molecule type" value="Genomic_DNA"/>
</dbReference>
<comment type="caution">
    <text evidence="1">The sequence shown here is derived from an EMBL/GenBank/DDBJ whole genome shotgun (WGS) entry which is preliminary data.</text>
</comment>
<reference evidence="1" key="1">
    <citation type="submission" date="2022-11" db="EMBL/GenBank/DDBJ databases">
        <title>Genome Sequence of Boeremia exigua.</title>
        <authorList>
            <person name="Buettner E."/>
        </authorList>
    </citation>
    <scope>NUCLEOTIDE SEQUENCE</scope>
    <source>
        <strain evidence="1">CU02</strain>
    </source>
</reference>
<protein>
    <submittedName>
        <fullName evidence="1">Uncharacterized protein</fullName>
    </submittedName>
</protein>
<organism evidence="1 2">
    <name type="scientific">Boeremia exigua</name>
    <dbReference type="NCBI Taxonomy" id="749465"/>
    <lineage>
        <taxon>Eukaryota</taxon>
        <taxon>Fungi</taxon>
        <taxon>Dikarya</taxon>
        <taxon>Ascomycota</taxon>
        <taxon>Pezizomycotina</taxon>
        <taxon>Dothideomycetes</taxon>
        <taxon>Pleosporomycetidae</taxon>
        <taxon>Pleosporales</taxon>
        <taxon>Pleosporineae</taxon>
        <taxon>Didymellaceae</taxon>
        <taxon>Boeremia</taxon>
    </lineage>
</organism>
<sequence length="201" mass="21832">MRTVHDAVQALGRSSLSSCVASSPRDVGSVAALVAVSWRPISTDKSDRRGALVLILLVEASSRRAYWVMGRREERNSDKDLDKSVDRLALRGNACELRNGDGSQQGHRLCTVGSRRSTTPPPAALLSTPDGSLKIPNPLLQHLVLPLDLLELRPLQRQLLIPWRADDTAAPTHLHAARLAADALPMTLWDAVSAQWQAATS</sequence>